<evidence type="ECO:0000256" key="2">
    <source>
        <dbReference type="ARBA" id="ARBA00010944"/>
    </source>
</evidence>
<reference evidence="9" key="1">
    <citation type="submission" date="2009-09" db="EMBL/GenBank/DDBJ databases">
        <title>The complete chromosome of Desulfohalobium retbaense DSM 5692.</title>
        <authorList>
            <consortium name="US DOE Joint Genome Institute (JGI-PGF)"/>
            <person name="Lucas S."/>
            <person name="Copeland A."/>
            <person name="Lapidus A."/>
            <person name="Glavina del Rio T."/>
            <person name="Dalin E."/>
            <person name="Tice H."/>
            <person name="Bruce D."/>
            <person name="Goodwin L."/>
            <person name="Pitluck S."/>
            <person name="Kyrpides N."/>
            <person name="Mavromatis K."/>
            <person name="Ivanova N."/>
            <person name="Mikhailova N."/>
            <person name="Munk A.C."/>
            <person name="Brettin T."/>
            <person name="Detter J.C."/>
            <person name="Han C."/>
            <person name="Tapia R."/>
            <person name="Larimer F."/>
            <person name="Land M."/>
            <person name="Hauser L."/>
            <person name="Markowitz V."/>
            <person name="Cheng J.-F."/>
            <person name="Hugenholtz P."/>
            <person name="Woyke T."/>
            <person name="Wu D."/>
            <person name="Spring S."/>
            <person name="Klenk H.-P."/>
            <person name="Eisen J.A."/>
        </authorList>
    </citation>
    <scope>NUCLEOTIDE SEQUENCE [LARGE SCALE GENOMIC DNA]</scope>
    <source>
        <strain evidence="9">DSM 5692</strain>
    </source>
</reference>
<dbReference type="InterPro" id="IPR005913">
    <property type="entry name" value="dTDP_dehydrorham_reduct"/>
</dbReference>
<comment type="catalytic activity">
    <reaction evidence="5">
        <text>dTDP-beta-L-rhamnose + NADP(+) = dTDP-4-dehydro-beta-L-rhamnose + NADPH + H(+)</text>
        <dbReference type="Rhea" id="RHEA:21796"/>
        <dbReference type="ChEBI" id="CHEBI:15378"/>
        <dbReference type="ChEBI" id="CHEBI:57510"/>
        <dbReference type="ChEBI" id="CHEBI:57783"/>
        <dbReference type="ChEBI" id="CHEBI:58349"/>
        <dbReference type="ChEBI" id="CHEBI:62830"/>
        <dbReference type="EC" id="1.1.1.133"/>
    </reaction>
</comment>
<dbReference type="GO" id="GO:0008831">
    <property type="term" value="F:dTDP-4-dehydrorhamnose reductase activity"/>
    <property type="evidence" value="ECO:0007669"/>
    <property type="project" value="UniProtKB-EC"/>
</dbReference>
<evidence type="ECO:0000256" key="3">
    <source>
        <dbReference type="ARBA" id="ARBA00012929"/>
    </source>
</evidence>
<dbReference type="GO" id="GO:0019305">
    <property type="term" value="P:dTDP-rhamnose biosynthetic process"/>
    <property type="evidence" value="ECO:0007669"/>
    <property type="project" value="UniProtKB-UniPathway"/>
</dbReference>
<dbReference type="KEGG" id="drt:Dret_0306"/>
<dbReference type="PANTHER" id="PTHR10491:SF4">
    <property type="entry name" value="METHIONINE ADENOSYLTRANSFERASE 2 SUBUNIT BETA"/>
    <property type="match status" value="1"/>
</dbReference>
<accession>C8WZY3</accession>
<dbReference type="PANTHER" id="PTHR10491">
    <property type="entry name" value="DTDP-4-DEHYDRORHAMNOSE REDUCTASE"/>
    <property type="match status" value="1"/>
</dbReference>
<dbReference type="SUPFAM" id="SSF51735">
    <property type="entry name" value="NAD(P)-binding Rossmann-fold domains"/>
    <property type="match status" value="1"/>
</dbReference>
<dbReference type="AlphaFoldDB" id="C8WZY3"/>
<dbReference type="eggNOG" id="COG1091">
    <property type="taxonomic scope" value="Bacteria"/>
</dbReference>
<dbReference type="Pfam" id="PF04321">
    <property type="entry name" value="RmlD_sub_bind"/>
    <property type="match status" value="1"/>
</dbReference>
<evidence type="ECO:0000256" key="6">
    <source>
        <dbReference type="RuleBase" id="RU364082"/>
    </source>
</evidence>
<dbReference type="Gene3D" id="3.40.50.720">
    <property type="entry name" value="NAD(P)-binding Rossmann-like Domain"/>
    <property type="match status" value="1"/>
</dbReference>
<organism evidence="8 9">
    <name type="scientific">Desulfohalobium retbaense (strain ATCC 49708 / DSM 5692 / JCM 16813 / HR100)</name>
    <dbReference type="NCBI Taxonomy" id="485915"/>
    <lineage>
        <taxon>Bacteria</taxon>
        <taxon>Pseudomonadati</taxon>
        <taxon>Thermodesulfobacteriota</taxon>
        <taxon>Desulfovibrionia</taxon>
        <taxon>Desulfovibrionales</taxon>
        <taxon>Desulfohalobiaceae</taxon>
        <taxon>Desulfohalobium</taxon>
    </lineage>
</organism>
<dbReference type="EMBL" id="CP001734">
    <property type="protein sequence ID" value="ACV67608.1"/>
    <property type="molecule type" value="Genomic_DNA"/>
</dbReference>
<keyword evidence="6 8" id="KW-0560">Oxidoreductase</keyword>
<reference evidence="8 9" key="2">
    <citation type="journal article" date="2010" name="Stand. Genomic Sci.">
        <title>Complete genome sequence of Desulfohalobium retbaense type strain (HR(100)).</title>
        <authorList>
            <person name="Spring S."/>
            <person name="Nolan M."/>
            <person name="Lapidus A."/>
            <person name="Glavina Del Rio T."/>
            <person name="Copeland A."/>
            <person name="Tice H."/>
            <person name="Cheng J.F."/>
            <person name="Lucas S."/>
            <person name="Land M."/>
            <person name="Chen F."/>
            <person name="Bruce D."/>
            <person name="Goodwin L."/>
            <person name="Pitluck S."/>
            <person name="Ivanova N."/>
            <person name="Mavromatis K."/>
            <person name="Mikhailova N."/>
            <person name="Pati A."/>
            <person name="Chen A."/>
            <person name="Palaniappan K."/>
            <person name="Hauser L."/>
            <person name="Chang Y.J."/>
            <person name="Jeffries C.D."/>
            <person name="Munk C."/>
            <person name="Kiss H."/>
            <person name="Chain P."/>
            <person name="Han C."/>
            <person name="Brettin T."/>
            <person name="Detter J.C."/>
            <person name="Schuler E."/>
            <person name="Goker M."/>
            <person name="Rohde M."/>
            <person name="Bristow J."/>
            <person name="Eisen J.A."/>
            <person name="Markowitz V."/>
            <person name="Hugenholtz P."/>
            <person name="Kyrpides N.C."/>
            <person name="Klenk H.P."/>
        </authorList>
    </citation>
    <scope>NUCLEOTIDE SEQUENCE [LARGE SCALE GENOMIC DNA]</scope>
    <source>
        <strain evidence="8 9">DSM 5692</strain>
    </source>
</reference>
<comment type="pathway">
    <text evidence="1 6">Carbohydrate biosynthesis; dTDP-L-rhamnose biosynthesis.</text>
</comment>
<dbReference type="OrthoDB" id="9803892at2"/>
<proteinExistence type="inferred from homology"/>
<dbReference type="STRING" id="485915.Dret_0306"/>
<dbReference type="HOGENOM" id="CLU_045518_1_2_7"/>
<feature type="domain" description="RmlD-like substrate binding" evidence="7">
    <location>
        <begin position="11"/>
        <end position="285"/>
    </location>
</feature>
<dbReference type="EC" id="1.1.1.133" evidence="3 6"/>
<keyword evidence="9" id="KW-1185">Reference proteome</keyword>
<evidence type="ECO:0000256" key="4">
    <source>
        <dbReference type="ARBA" id="ARBA00017099"/>
    </source>
</evidence>
<gene>
    <name evidence="8" type="ordered locus">Dret_0306</name>
</gene>
<keyword evidence="6" id="KW-0521">NADP</keyword>
<evidence type="ECO:0000313" key="8">
    <source>
        <dbReference type="EMBL" id="ACV67608.1"/>
    </source>
</evidence>
<comment type="similarity">
    <text evidence="2 6">Belongs to the dTDP-4-dehydrorhamnose reductase family.</text>
</comment>
<dbReference type="NCBIfam" id="TIGR01214">
    <property type="entry name" value="rmlD"/>
    <property type="match status" value="1"/>
</dbReference>
<dbReference type="InterPro" id="IPR029903">
    <property type="entry name" value="RmlD-like-bd"/>
</dbReference>
<dbReference type="UniPathway" id="UPA00124"/>
<name>C8WZY3_DESRD</name>
<sequence length="293" mass="32203">MNDANTDQTAVVFGGKRGLLGQALVQTLQEQGWRVCALGREDVDVDSQEALTDLLSRLRPGAVFNTVAYTQVDAAETDVQNARLLNQSFPCRLGRALPSPEIPVVHFSTDFVFGGDQRTPYTPLDTPRPGTVYGKTKLEGEKALLQLDLRRLFIVRTAWLFGPGKENFVSKMLKLSAEHSRLRVVHDQIGSPTYTLDLAAYTLHLLEKTPAGLYHIANSGRASWCELASEALALYGSSCQVEAITAAEYPQQAVRPAYSVLDNTAFSQATGIKPRPWPQALRDYIYLSVECSG</sequence>
<evidence type="ECO:0000313" key="9">
    <source>
        <dbReference type="Proteomes" id="UP000001052"/>
    </source>
</evidence>
<evidence type="ECO:0000259" key="7">
    <source>
        <dbReference type="Pfam" id="PF04321"/>
    </source>
</evidence>
<dbReference type="InterPro" id="IPR036291">
    <property type="entry name" value="NAD(P)-bd_dom_sf"/>
</dbReference>
<comment type="function">
    <text evidence="6">Catalyzes the reduction of dTDP-6-deoxy-L-lyxo-4-hexulose to yield dTDP-L-rhamnose.</text>
</comment>
<evidence type="ECO:0000256" key="5">
    <source>
        <dbReference type="ARBA" id="ARBA00048200"/>
    </source>
</evidence>
<dbReference type="Proteomes" id="UP000001052">
    <property type="component" value="Chromosome"/>
</dbReference>
<dbReference type="Gene3D" id="3.90.25.10">
    <property type="entry name" value="UDP-galactose 4-epimerase, domain 1"/>
    <property type="match status" value="1"/>
</dbReference>
<dbReference type="RefSeq" id="WP_015750767.1">
    <property type="nucleotide sequence ID" value="NC_013223.1"/>
</dbReference>
<protein>
    <recommendedName>
        <fullName evidence="4 6">dTDP-4-dehydrorhamnose reductase</fullName>
        <ecNumber evidence="3 6">1.1.1.133</ecNumber>
    </recommendedName>
</protein>
<dbReference type="CDD" id="cd05254">
    <property type="entry name" value="dTDP_HR_like_SDR_e"/>
    <property type="match status" value="1"/>
</dbReference>
<evidence type="ECO:0000256" key="1">
    <source>
        <dbReference type="ARBA" id="ARBA00004781"/>
    </source>
</evidence>